<evidence type="ECO:0000313" key="3">
    <source>
        <dbReference type="Proteomes" id="UP000681340"/>
    </source>
</evidence>
<dbReference type="AlphaFoldDB" id="A0A919SYU7"/>
<sequence>MGEVLPMPTVGDVFQDVRGDDRTMRVSYHQDRGITVVSLWAGTVCRGSFRLATEDVGRLAALLSDIASPPGATPSPAAETAPEAQPAPSPEQTGDVRMSAVPRVA</sequence>
<dbReference type="EMBL" id="BOQL01000084">
    <property type="protein sequence ID" value="GIM79688.1"/>
    <property type="molecule type" value="Genomic_DNA"/>
</dbReference>
<name>A0A919SYU7_9ACTN</name>
<dbReference type="Proteomes" id="UP000681340">
    <property type="component" value="Unassembled WGS sequence"/>
</dbReference>
<proteinExistence type="predicted"/>
<protein>
    <submittedName>
        <fullName evidence="2">Uncharacterized protein</fullName>
    </submittedName>
</protein>
<reference evidence="2" key="1">
    <citation type="submission" date="2021-03" db="EMBL/GenBank/DDBJ databases">
        <title>Whole genome shotgun sequence of Actinoplanes auranticolor NBRC 12245.</title>
        <authorList>
            <person name="Komaki H."/>
            <person name="Tamura T."/>
        </authorList>
    </citation>
    <scope>NUCLEOTIDE SEQUENCE</scope>
    <source>
        <strain evidence="2">NBRC 12245</strain>
    </source>
</reference>
<evidence type="ECO:0000256" key="1">
    <source>
        <dbReference type="SAM" id="MobiDB-lite"/>
    </source>
</evidence>
<evidence type="ECO:0000313" key="2">
    <source>
        <dbReference type="EMBL" id="GIM79688.1"/>
    </source>
</evidence>
<organism evidence="2 3">
    <name type="scientific">Actinoplanes auranticolor</name>
    <dbReference type="NCBI Taxonomy" id="47988"/>
    <lineage>
        <taxon>Bacteria</taxon>
        <taxon>Bacillati</taxon>
        <taxon>Actinomycetota</taxon>
        <taxon>Actinomycetes</taxon>
        <taxon>Micromonosporales</taxon>
        <taxon>Micromonosporaceae</taxon>
        <taxon>Actinoplanes</taxon>
    </lineage>
</organism>
<feature type="compositionally biased region" description="Low complexity" evidence="1">
    <location>
        <begin position="67"/>
        <end position="93"/>
    </location>
</feature>
<feature type="region of interest" description="Disordered" evidence="1">
    <location>
        <begin position="66"/>
        <end position="105"/>
    </location>
</feature>
<comment type="caution">
    <text evidence="2">The sequence shown here is derived from an EMBL/GenBank/DDBJ whole genome shotgun (WGS) entry which is preliminary data.</text>
</comment>
<accession>A0A919SYU7</accession>
<gene>
    <name evidence="2" type="ORF">Aau02nite_86950</name>
</gene>
<keyword evidence="3" id="KW-1185">Reference proteome</keyword>